<gene>
    <name evidence="3" type="ORF">E0Z10_g8369</name>
</gene>
<dbReference type="PANTHER" id="PTHR37544">
    <property type="entry name" value="SPRAY-RELATED"/>
    <property type="match status" value="1"/>
</dbReference>
<keyword evidence="2" id="KW-1133">Transmembrane helix</keyword>
<dbReference type="InterPro" id="IPR021840">
    <property type="entry name" value="DUF3433"/>
</dbReference>
<feature type="transmembrane region" description="Helical" evidence="2">
    <location>
        <begin position="200"/>
        <end position="224"/>
    </location>
</feature>
<feature type="transmembrane region" description="Helical" evidence="2">
    <location>
        <begin position="713"/>
        <end position="735"/>
    </location>
</feature>
<feature type="transmembrane region" description="Helical" evidence="2">
    <location>
        <begin position="548"/>
        <end position="575"/>
    </location>
</feature>
<feature type="transmembrane region" description="Helical" evidence="2">
    <location>
        <begin position="136"/>
        <end position="156"/>
    </location>
</feature>
<feature type="compositionally biased region" description="Low complexity" evidence="1">
    <location>
        <begin position="1"/>
        <end position="21"/>
    </location>
</feature>
<keyword evidence="2" id="KW-0472">Membrane</keyword>
<feature type="region of interest" description="Disordered" evidence="1">
    <location>
        <begin position="1"/>
        <end position="67"/>
    </location>
</feature>
<dbReference type="OrthoDB" id="5332281at2759"/>
<accession>A0A4Z0YMP0</accession>
<dbReference type="PANTHER" id="PTHR37544:SF1">
    <property type="entry name" value="PHOSPHORIBOSYLAMINOIMIDAZOLE-SUCCINOCARBOXAMIDE SYNTHASE"/>
    <property type="match status" value="1"/>
</dbReference>
<dbReference type="STRING" id="37992.A0A4Z0YMP0"/>
<evidence type="ECO:0000256" key="2">
    <source>
        <dbReference type="SAM" id="Phobius"/>
    </source>
</evidence>
<dbReference type="Proteomes" id="UP000297716">
    <property type="component" value="Unassembled WGS sequence"/>
</dbReference>
<evidence type="ECO:0000256" key="1">
    <source>
        <dbReference type="SAM" id="MobiDB-lite"/>
    </source>
</evidence>
<feature type="transmembrane region" description="Helical" evidence="2">
    <location>
        <begin position="98"/>
        <end position="116"/>
    </location>
</feature>
<proteinExistence type="predicted"/>
<dbReference type="AlphaFoldDB" id="A0A4Z0YMP0"/>
<feature type="compositionally biased region" description="Basic and acidic residues" evidence="1">
    <location>
        <begin position="22"/>
        <end position="32"/>
    </location>
</feature>
<protein>
    <submittedName>
        <fullName evidence="3">Uncharacterized protein</fullName>
    </submittedName>
</protein>
<feature type="transmembrane region" description="Helical" evidence="2">
    <location>
        <begin position="671"/>
        <end position="692"/>
    </location>
</feature>
<evidence type="ECO:0000313" key="3">
    <source>
        <dbReference type="EMBL" id="TGJ80385.1"/>
    </source>
</evidence>
<dbReference type="Pfam" id="PF11915">
    <property type="entry name" value="DUF3433"/>
    <property type="match status" value="2"/>
</dbReference>
<name>A0A4Z0YMP0_9PEZI</name>
<comment type="caution">
    <text evidence="3">The sequence shown here is derived from an EMBL/GenBank/DDBJ whole genome shotgun (WGS) entry which is preliminary data.</text>
</comment>
<reference evidence="3 4" key="1">
    <citation type="submission" date="2019-03" db="EMBL/GenBank/DDBJ databases">
        <title>Draft genome sequence of Xylaria hypoxylon DSM 108379, a ubiquitous saprotrophic-parasitic fungi on hardwood.</title>
        <authorList>
            <person name="Buettner E."/>
            <person name="Leonhardt S."/>
            <person name="Gebauer A.M."/>
            <person name="Liers C."/>
            <person name="Hofrichter M."/>
            <person name="Kellner H."/>
        </authorList>
    </citation>
    <scope>NUCLEOTIDE SEQUENCE [LARGE SCALE GENOMIC DNA]</scope>
    <source>
        <strain evidence="3 4">DSM 108379</strain>
    </source>
</reference>
<keyword evidence="2" id="KW-0812">Transmembrane</keyword>
<organism evidence="3 4">
    <name type="scientific">Xylaria hypoxylon</name>
    <dbReference type="NCBI Taxonomy" id="37992"/>
    <lineage>
        <taxon>Eukaryota</taxon>
        <taxon>Fungi</taxon>
        <taxon>Dikarya</taxon>
        <taxon>Ascomycota</taxon>
        <taxon>Pezizomycotina</taxon>
        <taxon>Sordariomycetes</taxon>
        <taxon>Xylariomycetidae</taxon>
        <taxon>Xylariales</taxon>
        <taxon>Xylariaceae</taxon>
        <taxon>Xylaria</taxon>
    </lineage>
</organism>
<evidence type="ECO:0000313" key="4">
    <source>
        <dbReference type="Proteomes" id="UP000297716"/>
    </source>
</evidence>
<dbReference type="EMBL" id="SKBN01000224">
    <property type="protein sequence ID" value="TGJ80385.1"/>
    <property type="molecule type" value="Genomic_DNA"/>
</dbReference>
<keyword evidence="4" id="KW-1185">Reference proteome</keyword>
<sequence length="1279" mass="139420">MAHPLSVSSLDSSQDSGSLSPDRTDSTLDYRPMRAAISIHTPHDASGEGSDMALPQHTTADDQESELELRNNFDKSTAALKPVPKCPWKPAYLQKGTLIIFPVLFLSFIVAIQVLVRVSQVNDGLATSSGNLHYLWTFGPMTALTLIAAFWARVEFQLKYVAPWAHMVDGQSFDKTLLLDYLAMLQPLVIVKAVKYRDWAVASAALCSLILRVSVILSTALIVLMPTKIRNTPIPVTILSRFVDNTTELEGIATELGDSAYYSMLGLIERNMSFPDGTSSIYAFQQSVATDVPDTHLSITVEGFTSYLTCQSAILNTSYSNCDPLHSLSLCWALETQQCRYPINKPIPEEQEDGFIPPYYGMIGLSGCTGSSQVDDVVLYMLFGGPSSGNGTSISSSSNFSKSAQIICKASYSIDTVDVISNQTGVIDVSKSKAGSSRQIGKLTDGKMLELYLRSFGTDINSPTALIFDVLGDTGKPEIAQLDPLFENAIAFAQVNNPSASNLFNDSFLEEILNRYYQQNTVFIAKSAFSTRTLANITGRIDLKKERLIVNAGTGHAITVFLFVALILSIATILVKLELPDLPKSPTSVIQTVQLLANSKEVLSLLSGAGPASLTTLENRLRDFHCRSTTKKSNSHLGSELEPFKISVEPNGHVNELHYLDPPTNSMKASLVLNPVSLTSVQVLIVGIVVALEVIHQISGSNNDFVDVTDQQYLHLTWTVLPALLMSLISMYFAAVDSEIRSLTPFFKLSKGSSLSQMIKLDLLDALTPWLLWREYRTECLAALATTTCLLTSSFFTIFVGSLYNVVTLPVDTAMKLQTDSSFNITKTNQSGTDISRLGNLPDFSSITTTLILQNNLSYPSSTYETLAFPVFSIVDPPRDFPILSSDAVNTTVPALRSKMSCTRYSSSEIQMEITSALIPGVPASHQSSREILAINIDGQQHQSLTIPNGLTHNVELTLNPNYGSDWVFGFGESCASHGNSGVWCSSDFLYVWGRKTNSTDQSRNHVAALTCNESVEAVDAFTTFFGPELRIDPSFPPHPINDSARTSTVDVRESTIWSSHNWLSPYVYLAKGVEAPGSHLWPFFDLLTNSRYGVSVTDLDDPEKDESVARAIVFQHGIIRAQVLNEAFRGPANMTNATLVNPPANPETANDARVYDGTVSSAAGRRRLAQDPVTTQVLEALLVAVLLLSSAGRLLMPNTKLLPRNATSIANVAALVADGNLLSILPENAQFLSNEEIAAAGSGRYILRLGWWTSGEVDGPRQRFGIFAVQTSQESVFD</sequence>